<name>A0A4S8JF36_MUSBA</name>
<dbReference type="GO" id="GO:0004045">
    <property type="term" value="F:peptidyl-tRNA hydrolase activity"/>
    <property type="evidence" value="ECO:0007669"/>
    <property type="project" value="UniProtKB-EC"/>
</dbReference>
<proteinExistence type="predicted"/>
<evidence type="ECO:0000256" key="3">
    <source>
        <dbReference type="ARBA" id="ARBA00048707"/>
    </source>
</evidence>
<gene>
    <name evidence="5" type="ORF">C4D60_Mb07t13740</name>
</gene>
<keyword evidence="2" id="KW-0378">Hydrolase</keyword>
<dbReference type="SUPFAM" id="SSF102462">
    <property type="entry name" value="Peptidyl-tRNA hydrolase II"/>
    <property type="match status" value="1"/>
</dbReference>
<sequence>MDDFSKEFSLSLSPLSISTTLLVGAGYFALGFLLAHKETGSGFPSQVLLVTNDLEMRQGKIAARRSHAMVVCMKSSFVGLCKLSAGTFGYSHK</sequence>
<keyword evidence="4" id="KW-0472">Membrane</keyword>
<evidence type="ECO:0000313" key="5">
    <source>
        <dbReference type="EMBL" id="THU60528.1"/>
    </source>
</evidence>
<evidence type="ECO:0000256" key="1">
    <source>
        <dbReference type="ARBA" id="ARBA00013260"/>
    </source>
</evidence>
<dbReference type="InterPro" id="IPR002833">
    <property type="entry name" value="PTH2"/>
</dbReference>
<keyword evidence="6" id="KW-1185">Reference proteome</keyword>
<evidence type="ECO:0000256" key="4">
    <source>
        <dbReference type="SAM" id="Phobius"/>
    </source>
</evidence>
<dbReference type="InterPro" id="IPR023476">
    <property type="entry name" value="Pep_tRNA_hydro_II_dom_sf"/>
</dbReference>
<dbReference type="Pfam" id="PF01981">
    <property type="entry name" value="PTH2"/>
    <property type="match status" value="1"/>
</dbReference>
<dbReference type="Proteomes" id="UP000317650">
    <property type="component" value="Chromosome 7"/>
</dbReference>
<keyword evidence="4" id="KW-0812">Transmembrane</keyword>
<comment type="caution">
    <text evidence="5">The sequence shown here is derived from an EMBL/GenBank/DDBJ whole genome shotgun (WGS) entry which is preliminary data.</text>
</comment>
<protein>
    <recommendedName>
        <fullName evidence="1">peptidyl-tRNA hydrolase</fullName>
        <ecNumber evidence="1">3.1.1.29</ecNumber>
    </recommendedName>
</protein>
<evidence type="ECO:0000256" key="2">
    <source>
        <dbReference type="ARBA" id="ARBA00022801"/>
    </source>
</evidence>
<dbReference type="AlphaFoldDB" id="A0A4S8JF36"/>
<dbReference type="EMBL" id="PYDT01000005">
    <property type="protein sequence ID" value="THU60528.1"/>
    <property type="molecule type" value="Genomic_DNA"/>
</dbReference>
<comment type="catalytic activity">
    <reaction evidence="3">
        <text>an N-acyl-L-alpha-aminoacyl-tRNA + H2O = an N-acyl-L-amino acid + a tRNA + H(+)</text>
        <dbReference type="Rhea" id="RHEA:54448"/>
        <dbReference type="Rhea" id="RHEA-COMP:10123"/>
        <dbReference type="Rhea" id="RHEA-COMP:13883"/>
        <dbReference type="ChEBI" id="CHEBI:15377"/>
        <dbReference type="ChEBI" id="CHEBI:15378"/>
        <dbReference type="ChEBI" id="CHEBI:59874"/>
        <dbReference type="ChEBI" id="CHEBI:78442"/>
        <dbReference type="ChEBI" id="CHEBI:138191"/>
        <dbReference type="EC" id="3.1.1.29"/>
    </reaction>
</comment>
<reference evidence="5 6" key="1">
    <citation type="journal article" date="2019" name="Nat. Plants">
        <title>Genome sequencing of Musa balbisiana reveals subgenome evolution and function divergence in polyploid bananas.</title>
        <authorList>
            <person name="Yao X."/>
        </authorList>
    </citation>
    <scope>NUCLEOTIDE SEQUENCE [LARGE SCALE GENOMIC DNA]</scope>
    <source>
        <strain evidence="6">cv. DH-PKW</strain>
        <tissue evidence="5">Leaves</tissue>
    </source>
</reference>
<accession>A0A4S8JF36</accession>
<feature type="transmembrane region" description="Helical" evidence="4">
    <location>
        <begin position="12"/>
        <end position="35"/>
    </location>
</feature>
<evidence type="ECO:0000313" key="6">
    <source>
        <dbReference type="Proteomes" id="UP000317650"/>
    </source>
</evidence>
<organism evidence="5 6">
    <name type="scientific">Musa balbisiana</name>
    <name type="common">Banana</name>
    <dbReference type="NCBI Taxonomy" id="52838"/>
    <lineage>
        <taxon>Eukaryota</taxon>
        <taxon>Viridiplantae</taxon>
        <taxon>Streptophyta</taxon>
        <taxon>Embryophyta</taxon>
        <taxon>Tracheophyta</taxon>
        <taxon>Spermatophyta</taxon>
        <taxon>Magnoliopsida</taxon>
        <taxon>Liliopsida</taxon>
        <taxon>Zingiberales</taxon>
        <taxon>Musaceae</taxon>
        <taxon>Musa</taxon>
    </lineage>
</organism>
<dbReference type="EC" id="3.1.1.29" evidence="1"/>
<keyword evidence="4" id="KW-1133">Transmembrane helix</keyword>